<evidence type="ECO:0000313" key="2">
    <source>
        <dbReference type="Proteomes" id="UP000521748"/>
    </source>
</evidence>
<dbReference type="Proteomes" id="UP000521748">
    <property type="component" value="Unassembled WGS sequence"/>
</dbReference>
<sequence>MKLSTGRPGRSSFENRVLVAQVDQDVQTLRFGVNYTPSAGWFHHWLDFDLTAVHRDFESIASLGADHLRVFPLWSIFQPNRSLVRGSALKDLGSLVDAAAEHGLDVSVDALQGHLSSFDFLPSWVTSWHRTNLFTDPTVRSGQLAYLQELAASLAAKPNVLGLSLGNEFSQFASAEHPERNPLSAEEAENWLTELLAALDLGYPGGQHCHAEYDSAFFDPRHPFTPAGTARHGAMSTVHSWVFNQTAQRYGGMSRESLRLAEYLVELVRAWSEDPVRPIWLQEIGAPSPHVAAQDAARFTTESLRNVLDCEGLWGVTWWCSHDVDRRLADFPELEYDLGLLRTDQSKKPQGQAFQDVAEAPQPVAAPRTTALVLDVGEEQTAPGRAQCAPGGAFFEAWMSLAKAGARPGIVLESQREATDYLSGRGIQQLVEPGDVREPSS</sequence>
<dbReference type="SUPFAM" id="SSF51445">
    <property type="entry name" value="(Trans)glycosidases"/>
    <property type="match status" value="1"/>
</dbReference>
<evidence type="ECO:0000313" key="1">
    <source>
        <dbReference type="EMBL" id="NYE95294.1"/>
    </source>
</evidence>
<dbReference type="RefSeq" id="WP_246279449.1">
    <property type="nucleotide sequence ID" value="NZ_JACBYQ010000001.1"/>
</dbReference>
<dbReference type="Gene3D" id="3.20.20.80">
    <property type="entry name" value="Glycosidases"/>
    <property type="match status" value="1"/>
</dbReference>
<accession>A0A7Y9LTH6</accession>
<protein>
    <submittedName>
        <fullName evidence="1">Endo-1,4-beta-mannosidase</fullName>
    </submittedName>
</protein>
<gene>
    <name evidence="1" type="ORF">FHU41_001515</name>
</gene>
<reference evidence="1 2" key="1">
    <citation type="submission" date="2020-07" db="EMBL/GenBank/DDBJ databases">
        <title>Sequencing the genomes of 1000 actinobacteria strains.</title>
        <authorList>
            <person name="Klenk H.-P."/>
        </authorList>
    </citation>
    <scope>NUCLEOTIDE SEQUENCE [LARGE SCALE GENOMIC DNA]</scope>
    <source>
        <strain evidence="1 2">DSM 102047</strain>
    </source>
</reference>
<dbReference type="InterPro" id="IPR017853">
    <property type="entry name" value="GH"/>
</dbReference>
<dbReference type="AlphaFoldDB" id="A0A7Y9LTH6"/>
<keyword evidence="2" id="KW-1185">Reference proteome</keyword>
<proteinExistence type="predicted"/>
<comment type="caution">
    <text evidence="1">The sequence shown here is derived from an EMBL/GenBank/DDBJ whole genome shotgun (WGS) entry which is preliminary data.</text>
</comment>
<organism evidence="1 2">
    <name type="scientific">Psychromicrobium silvestre</name>
    <dbReference type="NCBI Taxonomy" id="1645614"/>
    <lineage>
        <taxon>Bacteria</taxon>
        <taxon>Bacillati</taxon>
        <taxon>Actinomycetota</taxon>
        <taxon>Actinomycetes</taxon>
        <taxon>Micrococcales</taxon>
        <taxon>Micrococcaceae</taxon>
        <taxon>Psychromicrobium</taxon>
    </lineage>
</organism>
<dbReference type="EMBL" id="JACBYQ010000001">
    <property type="protein sequence ID" value="NYE95294.1"/>
    <property type="molecule type" value="Genomic_DNA"/>
</dbReference>
<name>A0A7Y9LTH6_9MICC</name>